<feature type="compositionally biased region" description="Polar residues" evidence="1">
    <location>
        <begin position="286"/>
        <end position="314"/>
    </location>
</feature>
<feature type="region of interest" description="Disordered" evidence="1">
    <location>
        <begin position="414"/>
        <end position="456"/>
    </location>
</feature>
<dbReference type="InParanoid" id="A0A1Z5JSJ6"/>
<name>A0A1Z5JSJ6_FISSO</name>
<dbReference type="Proteomes" id="UP000198406">
    <property type="component" value="Unassembled WGS sequence"/>
</dbReference>
<gene>
    <name evidence="2" type="ORF">FisN_5Hu296</name>
</gene>
<feature type="compositionally biased region" description="Low complexity" evidence="1">
    <location>
        <begin position="432"/>
        <end position="449"/>
    </location>
</feature>
<sequence length="578" mass="64521">MSTKPVAKQIVQSEAPLPIGVGRVPKWWMDLTPHDKLDLAEHEAQTKMQEQMSHYYLKLAAAGLVGHDGHLVTLPDGQPDWSRIQEQRIRLNPKLFGIADKDPDFHLYETGELLPHEFKLKMQEMYGGITPNQLEYKKYGASKDDNKPSWAKMKLRHSKEGDMIRSGVDIDEGPNGYTRRFGGSPSSNMSEKPAVMIVGGKRLVRKVRRVPKKKTPLSPEKPAATQVPQHDQSSPRRSPRALSGAKAKKLTAPQANGRSITSSPKRNPASPRRRVSPPPAQKPSWKATNGSPKRHQNSQSLEHSATNGTRSSHLTHADAAGRQKSNINRQGNKQPAQAMSPPRSKLVPARTPPPSKMRQISDESEAQTPVTTNNKHAHSERLMNGSLLNEPPSIRVSSYQPVAQGTHFLDARAGLKKTPPKPAPSKPPPSLRPTQAPSSQSYQQAQPVAVTRAPAPAEPRVTHKLMFLADEDDSEPALVTPATEERYDEGEYEEVEEYYDHNDKVNGENLYYEEEEEVLSIHEVFVDEETVEDGSSYYEEEIIEDSGEIEYYEEEEEEAISELEAKLAAKQAQLARFR</sequence>
<evidence type="ECO:0000313" key="3">
    <source>
        <dbReference type="Proteomes" id="UP000198406"/>
    </source>
</evidence>
<feature type="compositionally biased region" description="Basic residues" evidence="1">
    <location>
        <begin position="202"/>
        <end position="215"/>
    </location>
</feature>
<feature type="region of interest" description="Disordered" evidence="1">
    <location>
        <begin position="165"/>
        <end position="377"/>
    </location>
</feature>
<dbReference type="AlphaFoldDB" id="A0A1Z5JSJ6"/>
<proteinExistence type="predicted"/>
<evidence type="ECO:0000256" key="1">
    <source>
        <dbReference type="SAM" id="MobiDB-lite"/>
    </source>
</evidence>
<reference evidence="2 3" key="1">
    <citation type="journal article" date="2015" name="Plant Cell">
        <title>Oil accumulation by the oleaginous diatom Fistulifera solaris as revealed by the genome and transcriptome.</title>
        <authorList>
            <person name="Tanaka T."/>
            <person name="Maeda Y."/>
            <person name="Veluchamy A."/>
            <person name="Tanaka M."/>
            <person name="Abida H."/>
            <person name="Marechal E."/>
            <person name="Bowler C."/>
            <person name="Muto M."/>
            <person name="Sunaga Y."/>
            <person name="Tanaka M."/>
            <person name="Yoshino T."/>
            <person name="Taniguchi T."/>
            <person name="Fukuda Y."/>
            <person name="Nemoto M."/>
            <person name="Matsumoto M."/>
            <person name="Wong P.S."/>
            <person name="Aburatani S."/>
            <person name="Fujibuchi W."/>
        </authorList>
    </citation>
    <scope>NUCLEOTIDE SEQUENCE [LARGE SCALE GENOMIC DNA]</scope>
    <source>
        <strain evidence="2 3">JPCC DA0580</strain>
    </source>
</reference>
<feature type="compositionally biased region" description="Polar residues" evidence="1">
    <location>
        <begin position="226"/>
        <end position="236"/>
    </location>
</feature>
<keyword evidence="3" id="KW-1185">Reference proteome</keyword>
<comment type="caution">
    <text evidence="2">The sequence shown here is derived from an EMBL/GenBank/DDBJ whole genome shotgun (WGS) entry which is preliminary data.</text>
</comment>
<protein>
    <submittedName>
        <fullName evidence="2">Uncharacterized protein</fullName>
    </submittedName>
</protein>
<organism evidence="2 3">
    <name type="scientific">Fistulifera solaris</name>
    <name type="common">Oleaginous diatom</name>
    <dbReference type="NCBI Taxonomy" id="1519565"/>
    <lineage>
        <taxon>Eukaryota</taxon>
        <taxon>Sar</taxon>
        <taxon>Stramenopiles</taxon>
        <taxon>Ochrophyta</taxon>
        <taxon>Bacillariophyta</taxon>
        <taxon>Bacillariophyceae</taxon>
        <taxon>Bacillariophycidae</taxon>
        <taxon>Naviculales</taxon>
        <taxon>Naviculaceae</taxon>
        <taxon>Fistulifera</taxon>
    </lineage>
</organism>
<feature type="compositionally biased region" description="Polar residues" evidence="1">
    <location>
        <begin position="323"/>
        <end position="337"/>
    </location>
</feature>
<accession>A0A1Z5JSJ6</accession>
<feature type="compositionally biased region" description="Polar residues" evidence="1">
    <location>
        <begin position="253"/>
        <end position="265"/>
    </location>
</feature>
<evidence type="ECO:0000313" key="2">
    <source>
        <dbReference type="EMBL" id="GAX16919.1"/>
    </source>
</evidence>
<dbReference type="EMBL" id="BDSP01000111">
    <property type="protein sequence ID" value="GAX16919.1"/>
    <property type="molecule type" value="Genomic_DNA"/>
</dbReference>
<feature type="compositionally biased region" description="Pro residues" evidence="1">
    <location>
        <begin position="420"/>
        <end position="431"/>
    </location>
</feature>